<dbReference type="EMBL" id="CACVBR010000028">
    <property type="protein sequence ID" value="CAA7196662.1"/>
    <property type="molecule type" value="Genomic_DNA"/>
</dbReference>
<sequence>MNIFQYLVMELSRVVIKFGKNKKTPENIQELYYKLNFKHLI</sequence>
<dbReference type="AlphaFoldDB" id="A0A6N4XAP8"/>
<proteinExistence type="predicted"/>
<keyword evidence="2" id="KW-1185">Reference proteome</keyword>
<name>A0A6N4XAP8_9FLAO</name>
<gene>
    <name evidence="1" type="ORF">CHRY9293_02741</name>
</gene>
<protein>
    <submittedName>
        <fullName evidence="1">Uncharacterized protein</fullName>
    </submittedName>
</protein>
<reference evidence="1 2" key="1">
    <citation type="submission" date="2020-01" db="EMBL/GenBank/DDBJ databases">
        <authorList>
            <person name="Rodrigo-Torres L."/>
            <person name="Arahal R. D."/>
            <person name="Lucena T."/>
        </authorList>
    </citation>
    <scope>NUCLEOTIDE SEQUENCE [LARGE SCALE GENOMIC DNA]</scope>
    <source>
        <strain evidence="1 2">CECT 9293</strain>
    </source>
</reference>
<organism evidence="1 2">
    <name type="scientific">Chryseobacterium potabilaquae</name>
    <dbReference type="NCBI Taxonomy" id="2675057"/>
    <lineage>
        <taxon>Bacteria</taxon>
        <taxon>Pseudomonadati</taxon>
        <taxon>Bacteroidota</taxon>
        <taxon>Flavobacteriia</taxon>
        <taxon>Flavobacteriales</taxon>
        <taxon>Weeksellaceae</taxon>
        <taxon>Chryseobacterium group</taxon>
        <taxon>Chryseobacterium</taxon>
    </lineage>
</organism>
<dbReference type="Proteomes" id="UP000445144">
    <property type="component" value="Unassembled WGS sequence"/>
</dbReference>
<evidence type="ECO:0000313" key="1">
    <source>
        <dbReference type="EMBL" id="CAA7196662.1"/>
    </source>
</evidence>
<evidence type="ECO:0000313" key="2">
    <source>
        <dbReference type="Proteomes" id="UP000445144"/>
    </source>
</evidence>
<accession>A0A6N4XAP8</accession>